<dbReference type="Pfam" id="PF00534">
    <property type="entry name" value="Glycos_transf_1"/>
    <property type="match status" value="1"/>
</dbReference>
<dbReference type="InterPro" id="IPR001296">
    <property type="entry name" value="Glyco_trans_1"/>
</dbReference>
<feature type="domain" description="Glycosyl transferase family 1" evidence="3">
    <location>
        <begin position="168"/>
        <end position="323"/>
    </location>
</feature>
<dbReference type="PANTHER" id="PTHR12526:SF510">
    <property type="entry name" value="D-INOSITOL 3-PHOSPHATE GLYCOSYLTRANSFERASE"/>
    <property type="match status" value="1"/>
</dbReference>
<protein>
    <submittedName>
        <fullName evidence="4">Glycosyl transferase</fullName>
    </submittedName>
</protein>
<proteinExistence type="predicted"/>
<evidence type="ECO:0000256" key="2">
    <source>
        <dbReference type="ARBA" id="ARBA00022679"/>
    </source>
</evidence>
<dbReference type="EMBL" id="AP027142">
    <property type="protein sequence ID" value="BDV33834.1"/>
    <property type="molecule type" value="Genomic_DNA"/>
</dbReference>
<sequence>MRRILFAIPGDLGARTGGYEYDRRILQAVPALGVDIVHLAMPGSFPEPSAQDVADAVESLDRAVEPGDVVLMDGLACGALPESALRRIRMPLIELCHHPLCLEAGLAPARAATLRENETRNLALVAHILVTSPHTAGTLVEDFSAPPAKISVALPGTDPAARAQGSGTPLALLAVGSIIPRKGFDILVEALAGLDDLDWRLNIVGSHEHAPATALALRERVASLGLAPRVEFAGERSSNALSSLYDGAELFVSSSHYEGYGMALAEALARGLPIVMTKGGAAGETVPEGAALKVPPGDIPALRSALRLAMTDRGLRLRLSDEAWRAGQQLPRWEDAARIVVEAARRVGAPAI</sequence>
<evidence type="ECO:0000313" key="4">
    <source>
        <dbReference type="EMBL" id="BDV33834.1"/>
    </source>
</evidence>
<dbReference type="SUPFAM" id="SSF53756">
    <property type="entry name" value="UDP-Glycosyltransferase/glycogen phosphorylase"/>
    <property type="match status" value="1"/>
</dbReference>
<organism evidence="4 5">
    <name type="scientific">Methylocystis iwaonis</name>
    <dbReference type="NCBI Taxonomy" id="2885079"/>
    <lineage>
        <taxon>Bacteria</taxon>
        <taxon>Pseudomonadati</taxon>
        <taxon>Pseudomonadota</taxon>
        <taxon>Alphaproteobacteria</taxon>
        <taxon>Hyphomicrobiales</taxon>
        <taxon>Methylocystaceae</taxon>
        <taxon>Methylocystis</taxon>
    </lineage>
</organism>
<dbReference type="PANTHER" id="PTHR12526">
    <property type="entry name" value="GLYCOSYLTRANSFERASE"/>
    <property type="match status" value="1"/>
</dbReference>
<keyword evidence="1" id="KW-0328">Glycosyltransferase</keyword>
<evidence type="ECO:0000313" key="5">
    <source>
        <dbReference type="Proteomes" id="UP001317629"/>
    </source>
</evidence>
<dbReference type="GO" id="GO:0016740">
    <property type="term" value="F:transferase activity"/>
    <property type="evidence" value="ECO:0007669"/>
    <property type="project" value="UniProtKB-KW"/>
</dbReference>
<reference evidence="4 5" key="1">
    <citation type="journal article" date="2023" name="Int. J. Syst. Evol. Microbiol.">
        <title>Methylocystis iwaonis sp. nov., a type II methane-oxidizing bacterium from surface soil of a rice paddy field in Japan, and emended description of the genus Methylocystis (ex Whittenbury et al. 1970) Bowman et al. 1993.</title>
        <authorList>
            <person name="Kaise H."/>
            <person name="Sawadogo J.B."/>
            <person name="Alam M.S."/>
            <person name="Ueno C."/>
            <person name="Dianou D."/>
            <person name="Shinjo R."/>
            <person name="Asakawa S."/>
        </authorList>
    </citation>
    <scope>NUCLEOTIDE SEQUENCE [LARGE SCALE GENOMIC DNA]</scope>
    <source>
        <strain evidence="4 5">SS37A-Re</strain>
    </source>
</reference>
<evidence type="ECO:0000256" key="1">
    <source>
        <dbReference type="ARBA" id="ARBA00022676"/>
    </source>
</evidence>
<keyword evidence="2 4" id="KW-0808">Transferase</keyword>
<dbReference type="CDD" id="cd03801">
    <property type="entry name" value="GT4_PimA-like"/>
    <property type="match status" value="1"/>
</dbReference>
<gene>
    <name evidence="4" type="ORF">SS37A_13630</name>
</gene>
<evidence type="ECO:0000259" key="3">
    <source>
        <dbReference type="Pfam" id="PF00534"/>
    </source>
</evidence>
<keyword evidence="5" id="KW-1185">Reference proteome</keyword>
<accession>A0ABN6VDZ6</accession>
<dbReference type="Gene3D" id="3.40.50.2000">
    <property type="entry name" value="Glycogen Phosphorylase B"/>
    <property type="match status" value="1"/>
</dbReference>
<dbReference type="Proteomes" id="UP001317629">
    <property type="component" value="Chromosome"/>
</dbReference>
<dbReference type="RefSeq" id="WP_281931364.1">
    <property type="nucleotide sequence ID" value="NZ_AP027142.1"/>
</dbReference>
<name>A0ABN6VDZ6_9HYPH</name>